<reference evidence="8" key="1">
    <citation type="submission" date="2024-07" db="EMBL/GenBank/DDBJ databases">
        <title>Two chromosome-level genome assemblies of Korean endemic species Abeliophyllum distichum and Forsythia ovata (Oleaceae).</title>
        <authorList>
            <person name="Jang H."/>
        </authorList>
    </citation>
    <scope>NUCLEOTIDE SEQUENCE [LARGE SCALE GENOMIC DNA]</scope>
</reference>
<name>A0ABD1RKM0_9LAMI</name>
<feature type="transmembrane region" description="Helical" evidence="5">
    <location>
        <begin position="12"/>
        <end position="31"/>
    </location>
</feature>
<evidence type="ECO:0000256" key="1">
    <source>
        <dbReference type="ARBA" id="ARBA00004141"/>
    </source>
</evidence>
<evidence type="ECO:0000313" key="8">
    <source>
        <dbReference type="Proteomes" id="UP001604277"/>
    </source>
</evidence>
<keyword evidence="3 5" id="KW-1133">Transmembrane helix</keyword>
<evidence type="ECO:0000313" key="7">
    <source>
        <dbReference type="EMBL" id="KAL2488348.1"/>
    </source>
</evidence>
<dbReference type="Pfam" id="PF01061">
    <property type="entry name" value="ABC2_membrane"/>
    <property type="match status" value="1"/>
</dbReference>
<organism evidence="7 8">
    <name type="scientific">Forsythia ovata</name>
    <dbReference type="NCBI Taxonomy" id="205694"/>
    <lineage>
        <taxon>Eukaryota</taxon>
        <taxon>Viridiplantae</taxon>
        <taxon>Streptophyta</taxon>
        <taxon>Embryophyta</taxon>
        <taxon>Tracheophyta</taxon>
        <taxon>Spermatophyta</taxon>
        <taxon>Magnoliopsida</taxon>
        <taxon>eudicotyledons</taxon>
        <taxon>Gunneridae</taxon>
        <taxon>Pentapetalae</taxon>
        <taxon>asterids</taxon>
        <taxon>lamiids</taxon>
        <taxon>Lamiales</taxon>
        <taxon>Oleaceae</taxon>
        <taxon>Forsythieae</taxon>
        <taxon>Forsythia</taxon>
    </lineage>
</organism>
<comment type="caution">
    <text evidence="7">The sequence shown here is derived from an EMBL/GenBank/DDBJ whole genome shotgun (WGS) entry which is preliminary data.</text>
</comment>
<dbReference type="EMBL" id="JBFOLJ010000012">
    <property type="protein sequence ID" value="KAL2488348.1"/>
    <property type="molecule type" value="Genomic_DNA"/>
</dbReference>
<dbReference type="PANTHER" id="PTHR48040:SF53">
    <property type="entry name" value="ABC TRANSPORTER G FAMILY MEMBER 35-LIKE"/>
    <property type="match status" value="1"/>
</dbReference>
<evidence type="ECO:0000256" key="2">
    <source>
        <dbReference type="ARBA" id="ARBA00022692"/>
    </source>
</evidence>
<evidence type="ECO:0000256" key="4">
    <source>
        <dbReference type="ARBA" id="ARBA00023136"/>
    </source>
</evidence>
<protein>
    <submittedName>
        <fullName evidence="7">ABC transporter G family member 29</fullName>
    </submittedName>
</protein>
<gene>
    <name evidence="7" type="ORF">Fot_41640</name>
</gene>
<accession>A0ABD1RKM0</accession>
<dbReference type="Proteomes" id="UP001604277">
    <property type="component" value="Unassembled WGS sequence"/>
</dbReference>
<proteinExistence type="predicted"/>
<dbReference type="GO" id="GO:0016020">
    <property type="term" value="C:membrane"/>
    <property type="evidence" value="ECO:0007669"/>
    <property type="project" value="UniProtKB-SubCell"/>
</dbReference>
<keyword evidence="4 5" id="KW-0472">Membrane</keyword>
<keyword evidence="8" id="KW-1185">Reference proteome</keyword>
<dbReference type="AlphaFoldDB" id="A0ABD1RKM0"/>
<keyword evidence="2 5" id="KW-0812">Transmembrane</keyword>
<evidence type="ECO:0000256" key="3">
    <source>
        <dbReference type="ARBA" id="ARBA00022989"/>
    </source>
</evidence>
<dbReference type="InterPro" id="IPR013525">
    <property type="entry name" value="ABC2_TM"/>
</dbReference>
<comment type="subcellular location">
    <subcellularLocation>
        <location evidence="1">Membrane</location>
        <topology evidence="1">Multi-pass membrane protein</topology>
    </subcellularLocation>
</comment>
<evidence type="ECO:0000256" key="5">
    <source>
        <dbReference type="SAM" id="Phobius"/>
    </source>
</evidence>
<feature type="domain" description="ABC-2 type transporter transmembrane" evidence="6">
    <location>
        <begin position="10"/>
        <end position="119"/>
    </location>
</feature>
<evidence type="ECO:0000259" key="6">
    <source>
        <dbReference type="Pfam" id="PF01061"/>
    </source>
</evidence>
<sequence length="123" mass="14266">MALDQEEFFVYVFKIVQIMIVAIITSTVFSITELRSRNEDDGAVYIGTPLFGMICNMFNGFAELSLTIQRLPIFYKHRDLLFHPPWAFTLPNFLLRIPISTLESIVWMVITYHTIGFSHEPSM</sequence>
<dbReference type="PANTHER" id="PTHR48040">
    <property type="entry name" value="PLEIOTROPIC DRUG RESISTANCE PROTEIN 1-LIKE ISOFORM X1"/>
    <property type="match status" value="1"/>
</dbReference>
<feature type="transmembrane region" description="Helical" evidence="5">
    <location>
        <begin position="43"/>
        <end position="62"/>
    </location>
</feature>